<proteinExistence type="predicted"/>
<protein>
    <submittedName>
        <fullName evidence="2">Uncharacterized protein</fullName>
    </submittedName>
</protein>
<accession>C8PHI7</accession>
<dbReference type="AlphaFoldDB" id="C8PHI7"/>
<evidence type="ECO:0000256" key="1">
    <source>
        <dbReference type="SAM" id="SignalP"/>
    </source>
</evidence>
<keyword evidence="1" id="KW-0732">Signal</keyword>
<comment type="caution">
    <text evidence="2">The sequence shown here is derived from an EMBL/GenBank/DDBJ whole genome shotgun (WGS) entry which is preliminary data.</text>
</comment>
<evidence type="ECO:0000313" key="3">
    <source>
        <dbReference type="Proteomes" id="UP000005709"/>
    </source>
</evidence>
<evidence type="ECO:0000313" key="2">
    <source>
        <dbReference type="EMBL" id="EEV17601.1"/>
    </source>
</evidence>
<feature type="signal peptide" evidence="1">
    <location>
        <begin position="1"/>
        <end position="18"/>
    </location>
</feature>
<dbReference type="OrthoDB" id="5359418at2"/>
<gene>
    <name evidence="2" type="ORF">CAMGR0001_0432</name>
</gene>
<dbReference type="RefSeq" id="WP_005871123.1">
    <property type="nucleotide sequence ID" value="NZ_ACYG01000024.1"/>
</dbReference>
<reference evidence="2 3" key="1">
    <citation type="submission" date="2009-07" db="EMBL/GenBank/DDBJ databases">
        <authorList>
            <person name="Madupu R."/>
            <person name="Sebastian Y."/>
            <person name="Durkin A.S."/>
            <person name="Torralba M."/>
            <person name="Methe B."/>
            <person name="Sutton G.G."/>
            <person name="Strausberg R.L."/>
            <person name="Nelson K.E."/>
        </authorList>
    </citation>
    <scope>NUCLEOTIDE SEQUENCE [LARGE SCALE GENOMIC DNA]</scope>
    <source>
        <strain evidence="2 3">RM3268</strain>
    </source>
</reference>
<dbReference type="eggNOG" id="ENOG5032D3P">
    <property type="taxonomic scope" value="Bacteria"/>
</dbReference>
<organism evidence="2 3">
    <name type="scientific">Campylobacter gracilis RM3268</name>
    <dbReference type="NCBI Taxonomy" id="553220"/>
    <lineage>
        <taxon>Bacteria</taxon>
        <taxon>Pseudomonadati</taxon>
        <taxon>Campylobacterota</taxon>
        <taxon>Epsilonproteobacteria</taxon>
        <taxon>Campylobacterales</taxon>
        <taxon>Campylobacteraceae</taxon>
        <taxon>Campylobacter</taxon>
    </lineage>
</organism>
<sequence length="124" mass="13518">MKLIYAACVLAAFASAQTETVQVPDFAKSSMKTHEQAEEKLIANALKGDLSQIASDLKIDKTLKGGESLVINGAHYRTIEGDSTQWKEGDAVRLLSGNKDGRCLSSIMLNLRTKTVCKFMCDAY</sequence>
<feature type="chain" id="PRO_5002991311" evidence="1">
    <location>
        <begin position="19"/>
        <end position="124"/>
    </location>
</feature>
<keyword evidence="3" id="KW-1185">Reference proteome</keyword>
<name>C8PHI7_9BACT</name>
<dbReference type="EMBL" id="ACYG01000024">
    <property type="protein sequence ID" value="EEV17601.1"/>
    <property type="molecule type" value="Genomic_DNA"/>
</dbReference>
<dbReference type="Proteomes" id="UP000005709">
    <property type="component" value="Unassembled WGS sequence"/>
</dbReference>
<dbReference type="STRING" id="824.CGRAC_1893"/>